<feature type="compositionally biased region" description="Polar residues" evidence="1">
    <location>
        <begin position="55"/>
        <end position="75"/>
    </location>
</feature>
<evidence type="ECO:0000313" key="3">
    <source>
        <dbReference type="EMBL" id="SMP48947.1"/>
    </source>
</evidence>
<feature type="compositionally biased region" description="Low complexity" evidence="1">
    <location>
        <begin position="100"/>
        <end position="127"/>
    </location>
</feature>
<sequence length="142" mass="13024">MNKPSIAILVSSLLLAGSALAQVNPTTPTDRSGHGAHSDATKKGPSGIARDGDTPSVNRRSDATGSPGATANSDRLSAPSGSSSSGATGSGLGSGGLEGGASRQPGTGLKSSGSAGSAAGSGASNAAGSGGMGGGATGGTMR</sequence>
<dbReference type="RefSeq" id="WP_283440993.1">
    <property type="nucleotide sequence ID" value="NZ_FXUL01000002.1"/>
</dbReference>
<dbReference type="EMBL" id="FXUL01000002">
    <property type="protein sequence ID" value="SMP48947.1"/>
    <property type="molecule type" value="Genomic_DNA"/>
</dbReference>
<dbReference type="Proteomes" id="UP001158049">
    <property type="component" value="Unassembled WGS sequence"/>
</dbReference>
<feature type="compositionally biased region" description="Low complexity" evidence="1">
    <location>
        <begin position="76"/>
        <end position="87"/>
    </location>
</feature>
<keyword evidence="2" id="KW-0732">Signal</keyword>
<feature type="compositionally biased region" description="Basic and acidic residues" evidence="1">
    <location>
        <begin position="31"/>
        <end position="42"/>
    </location>
</feature>
<feature type="compositionally biased region" description="Gly residues" evidence="1">
    <location>
        <begin position="128"/>
        <end position="142"/>
    </location>
</feature>
<accession>A0ABY1PW25</accession>
<evidence type="ECO:0000256" key="1">
    <source>
        <dbReference type="SAM" id="MobiDB-lite"/>
    </source>
</evidence>
<feature type="compositionally biased region" description="Gly residues" evidence="1">
    <location>
        <begin position="88"/>
        <end position="99"/>
    </location>
</feature>
<evidence type="ECO:0000313" key="4">
    <source>
        <dbReference type="Proteomes" id="UP001158049"/>
    </source>
</evidence>
<evidence type="ECO:0000256" key="2">
    <source>
        <dbReference type="SAM" id="SignalP"/>
    </source>
</evidence>
<organism evidence="3 4">
    <name type="scientific">Noviherbaspirillum suwonense</name>
    <dbReference type="NCBI Taxonomy" id="1224511"/>
    <lineage>
        <taxon>Bacteria</taxon>
        <taxon>Pseudomonadati</taxon>
        <taxon>Pseudomonadota</taxon>
        <taxon>Betaproteobacteria</taxon>
        <taxon>Burkholderiales</taxon>
        <taxon>Oxalobacteraceae</taxon>
        <taxon>Noviherbaspirillum</taxon>
    </lineage>
</organism>
<keyword evidence="4" id="KW-1185">Reference proteome</keyword>
<name>A0ABY1PW25_9BURK</name>
<proteinExistence type="predicted"/>
<feature type="signal peptide" evidence="2">
    <location>
        <begin position="1"/>
        <end position="21"/>
    </location>
</feature>
<feature type="chain" id="PRO_5046209891" evidence="2">
    <location>
        <begin position="22"/>
        <end position="142"/>
    </location>
</feature>
<reference evidence="3 4" key="1">
    <citation type="submission" date="2017-05" db="EMBL/GenBank/DDBJ databases">
        <authorList>
            <person name="Varghese N."/>
            <person name="Submissions S."/>
        </authorList>
    </citation>
    <scope>NUCLEOTIDE SEQUENCE [LARGE SCALE GENOMIC DNA]</scope>
    <source>
        <strain evidence="3 4">DSM 26001</strain>
    </source>
</reference>
<protein>
    <submittedName>
        <fullName evidence="3">Uncharacterized protein</fullName>
    </submittedName>
</protein>
<feature type="region of interest" description="Disordered" evidence="1">
    <location>
        <begin position="23"/>
        <end position="142"/>
    </location>
</feature>
<comment type="caution">
    <text evidence="3">The sequence shown here is derived from an EMBL/GenBank/DDBJ whole genome shotgun (WGS) entry which is preliminary data.</text>
</comment>
<gene>
    <name evidence="3" type="ORF">SAMN06295970_102191</name>
</gene>